<name>A0AAD8LA02_TARER</name>
<evidence type="ECO:0008006" key="4">
    <source>
        <dbReference type="Google" id="ProtNLM"/>
    </source>
</evidence>
<protein>
    <recommendedName>
        <fullName evidence="4">Transmembrane protein</fullName>
    </recommendedName>
</protein>
<dbReference type="AlphaFoldDB" id="A0AAD8LA02"/>
<organism evidence="2 3">
    <name type="scientific">Tagetes erecta</name>
    <name type="common">African marigold</name>
    <dbReference type="NCBI Taxonomy" id="13708"/>
    <lineage>
        <taxon>Eukaryota</taxon>
        <taxon>Viridiplantae</taxon>
        <taxon>Streptophyta</taxon>
        <taxon>Embryophyta</taxon>
        <taxon>Tracheophyta</taxon>
        <taxon>Spermatophyta</taxon>
        <taxon>Magnoliopsida</taxon>
        <taxon>eudicotyledons</taxon>
        <taxon>Gunneridae</taxon>
        <taxon>Pentapetalae</taxon>
        <taxon>asterids</taxon>
        <taxon>campanulids</taxon>
        <taxon>Asterales</taxon>
        <taxon>Asteraceae</taxon>
        <taxon>Asteroideae</taxon>
        <taxon>Heliantheae alliance</taxon>
        <taxon>Tageteae</taxon>
        <taxon>Tagetes</taxon>
    </lineage>
</organism>
<evidence type="ECO:0000313" key="2">
    <source>
        <dbReference type="EMBL" id="KAK1437113.1"/>
    </source>
</evidence>
<dbReference type="Proteomes" id="UP001229421">
    <property type="component" value="Unassembled WGS sequence"/>
</dbReference>
<keyword evidence="1" id="KW-0812">Transmembrane</keyword>
<keyword evidence="1" id="KW-0472">Membrane</keyword>
<evidence type="ECO:0000256" key="1">
    <source>
        <dbReference type="SAM" id="Phobius"/>
    </source>
</evidence>
<comment type="caution">
    <text evidence="2">The sequence shown here is derived from an EMBL/GenBank/DDBJ whole genome shotgun (WGS) entry which is preliminary data.</text>
</comment>
<keyword evidence="1" id="KW-1133">Transmembrane helix</keyword>
<sequence>MIVMMQGNTSYFAGLWDATDDTHDFESSKQMDNGSFCKVHVYLSIYTTHHTRLILQSFQFAIFLALFLHPLFFLPISSINHQKTTKIRF</sequence>
<dbReference type="EMBL" id="JAUHHV010000001">
    <property type="protein sequence ID" value="KAK1437113.1"/>
    <property type="molecule type" value="Genomic_DNA"/>
</dbReference>
<keyword evidence="3" id="KW-1185">Reference proteome</keyword>
<reference evidence="2" key="1">
    <citation type="journal article" date="2023" name="bioRxiv">
        <title>Improved chromosome-level genome assembly for marigold (Tagetes erecta).</title>
        <authorList>
            <person name="Jiang F."/>
            <person name="Yuan L."/>
            <person name="Wang S."/>
            <person name="Wang H."/>
            <person name="Xu D."/>
            <person name="Wang A."/>
            <person name="Fan W."/>
        </authorList>
    </citation>
    <scope>NUCLEOTIDE SEQUENCE</scope>
    <source>
        <strain evidence="2">WSJ</strain>
        <tissue evidence="2">Leaf</tissue>
    </source>
</reference>
<evidence type="ECO:0000313" key="3">
    <source>
        <dbReference type="Proteomes" id="UP001229421"/>
    </source>
</evidence>
<feature type="transmembrane region" description="Helical" evidence="1">
    <location>
        <begin position="58"/>
        <end position="79"/>
    </location>
</feature>
<gene>
    <name evidence="2" type="ORF">QVD17_02898</name>
</gene>
<proteinExistence type="predicted"/>
<accession>A0AAD8LA02</accession>